<name>A0A1V0RJW2_9RHOB</name>
<sequence length="243" mass="26241">MGQHGEYRPLVRLAACLLAASLAAPAQGACRLALVLALDVSSSVDDAEYGLQRVGLASALNAPDIREAILRGGSGDVALAVYEWSGRFQDKLHLDWTFLRNDADITGAVAVLAGMQRSTSDYPTGLGSALGYGAALMARGPRCDRQVIDVSGDGVNNQGFGPDLAYKHFPFDNITVNGLVIEGHDQQVTQYYRREVLRGPGAFLEIAQGFEDFERAMSRKLYREINDLMLGALPHPTPHTLPQ</sequence>
<dbReference type="Proteomes" id="UP000192273">
    <property type="component" value="Chromosome"/>
</dbReference>
<evidence type="ECO:0000313" key="3">
    <source>
        <dbReference type="Proteomes" id="UP000192273"/>
    </source>
</evidence>
<dbReference type="InterPro" id="IPR036465">
    <property type="entry name" value="vWFA_dom_sf"/>
</dbReference>
<accession>A0A1V0RJW2</accession>
<evidence type="ECO:0000256" key="1">
    <source>
        <dbReference type="SAM" id="SignalP"/>
    </source>
</evidence>
<dbReference type="EMBL" id="CP020474">
    <property type="protein sequence ID" value="ARE82073.1"/>
    <property type="molecule type" value="Genomic_DNA"/>
</dbReference>
<feature type="chain" id="PRO_5012346664" evidence="1">
    <location>
        <begin position="29"/>
        <end position="243"/>
    </location>
</feature>
<reference evidence="2 3" key="1">
    <citation type="submission" date="2017-03" db="EMBL/GenBank/DDBJ databases">
        <title>Genome Sequence of Roseovarius mucosus strain SMR3 Isolated from a culture of the Diatom Skeletonema marinoi.</title>
        <authorList>
            <person name="Topel M."/>
            <person name="Pinder M."/>
            <person name="Johansson O.N."/>
            <person name="Kourtchenko O."/>
            <person name="Godhe A."/>
            <person name="Clarke A.K."/>
        </authorList>
    </citation>
    <scope>NUCLEOTIDE SEQUENCE [LARGE SCALE GENOMIC DNA]</scope>
    <source>
        <strain evidence="2 3">SMR3</strain>
    </source>
</reference>
<evidence type="ECO:0000313" key="2">
    <source>
        <dbReference type="EMBL" id="ARE82073.1"/>
    </source>
</evidence>
<dbReference type="OrthoDB" id="9792179at2"/>
<dbReference type="KEGG" id="rmm:ROSMUCSMR3_00569"/>
<dbReference type="AlphaFoldDB" id="A0A1V0RJW2"/>
<keyword evidence="3" id="KW-1185">Reference proteome</keyword>
<feature type="signal peptide" evidence="1">
    <location>
        <begin position="1"/>
        <end position="28"/>
    </location>
</feature>
<dbReference type="RefSeq" id="WP_081506381.1">
    <property type="nucleotide sequence ID" value="NZ_CP020474.1"/>
</dbReference>
<protein>
    <submittedName>
        <fullName evidence="2">von Willebrand factor A</fullName>
    </submittedName>
</protein>
<dbReference type="Pfam" id="PF06707">
    <property type="entry name" value="DUF1194"/>
    <property type="match status" value="1"/>
</dbReference>
<keyword evidence="1" id="KW-0732">Signal</keyword>
<gene>
    <name evidence="2" type="ORF">ROSMUCSMR3_00569</name>
</gene>
<organism evidence="2 3">
    <name type="scientific">Roseovarius mucosus</name>
    <dbReference type="NCBI Taxonomy" id="215743"/>
    <lineage>
        <taxon>Bacteria</taxon>
        <taxon>Pseudomonadati</taxon>
        <taxon>Pseudomonadota</taxon>
        <taxon>Alphaproteobacteria</taxon>
        <taxon>Rhodobacterales</taxon>
        <taxon>Roseobacteraceae</taxon>
        <taxon>Roseovarius</taxon>
    </lineage>
</organism>
<proteinExistence type="predicted"/>
<dbReference type="InterPro" id="IPR010607">
    <property type="entry name" value="DUF1194"/>
</dbReference>
<dbReference type="SUPFAM" id="SSF53300">
    <property type="entry name" value="vWA-like"/>
    <property type="match status" value="1"/>
</dbReference>